<feature type="region of interest" description="Disordered" evidence="1">
    <location>
        <begin position="27"/>
        <end position="89"/>
    </location>
</feature>
<organism evidence="3 4">
    <name type="scientific">Rhodocytophaga rosea</name>
    <dbReference type="NCBI Taxonomy" id="2704465"/>
    <lineage>
        <taxon>Bacteria</taxon>
        <taxon>Pseudomonadati</taxon>
        <taxon>Bacteroidota</taxon>
        <taxon>Cytophagia</taxon>
        <taxon>Cytophagales</taxon>
        <taxon>Rhodocytophagaceae</taxon>
        <taxon>Rhodocytophaga</taxon>
    </lineage>
</organism>
<evidence type="ECO:0000256" key="2">
    <source>
        <dbReference type="SAM" id="SignalP"/>
    </source>
</evidence>
<dbReference type="RefSeq" id="WP_162442882.1">
    <property type="nucleotide sequence ID" value="NZ_CP048222.1"/>
</dbReference>
<name>A0A6C0GGM4_9BACT</name>
<evidence type="ECO:0000256" key="1">
    <source>
        <dbReference type="SAM" id="MobiDB-lite"/>
    </source>
</evidence>
<feature type="chain" id="PRO_5025449932" evidence="2">
    <location>
        <begin position="22"/>
        <end position="89"/>
    </location>
</feature>
<keyword evidence="4" id="KW-1185">Reference proteome</keyword>
<feature type="compositionally biased region" description="Basic residues" evidence="1">
    <location>
        <begin position="43"/>
        <end position="55"/>
    </location>
</feature>
<dbReference type="EMBL" id="CP048222">
    <property type="protein sequence ID" value="QHT66830.1"/>
    <property type="molecule type" value="Genomic_DNA"/>
</dbReference>
<sequence length="89" mass="9713">MKYFLFILVAAFLFSADISLAQSSQAYSGSSASAFAPKEGKSTKKSRVKRSKKTYKAAAGRNKAGLFAKKKKSDCDCPGSPKAKRKKRR</sequence>
<evidence type="ECO:0000313" key="4">
    <source>
        <dbReference type="Proteomes" id="UP000480178"/>
    </source>
</evidence>
<keyword evidence="2" id="KW-0732">Signal</keyword>
<feature type="compositionally biased region" description="Low complexity" evidence="1">
    <location>
        <begin position="27"/>
        <end position="36"/>
    </location>
</feature>
<protein>
    <submittedName>
        <fullName evidence="3">Uncharacterized protein</fullName>
    </submittedName>
</protein>
<reference evidence="3 4" key="1">
    <citation type="submission" date="2020-01" db="EMBL/GenBank/DDBJ databases">
        <authorList>
            <person name="Kim M.K."/>
        </authorList>
    </citation>
    <scope>NUCLEOTIDE SEQUENCE [LARGE SCALE GENOMIC DNA]</scope>
    <source>
        <strain evidence="3 4">172606-1</strain>
    </source>
</reference>
<dbReference type="KEGG" id="rhoz:GXP67_09245"/>
<gene>
    <name evidence="3" type="ORF">GXP67_09245</name>
</gene>
<evidence type="ECO:0000313" key="3">
    <source>
        <dbReference type="EMBL" id="QHT66830.1"/>
    </source>
</evidence>
<dbReference type="Proteomes" id="UP000480178">
    <property type="component" value="Chromosome"/>
</dbReference>
<proteinExistence type="predicted"/>
<dbReference type="AlphaFoldDB" id="A0A6C0GGM4"/>
<accession>A0A6C0GGM4</accession>
<feature type="signal peptide" evidence="2">
    <location>
        <begin position="1"/>
        <end position="21"/>
    </location>
</feature>